<keyword evidence="11" id="KW-1185">Reference proteome</keyword>
<dbReference type="Proteomes" id="UP000095283">
    <property type="component" value="Unplaced"/>
</dbReference>
<evidence type="ECO:0000256" key="2">
    <source>
        <dbReference type="ARBA" id="ARBA00005884"/>
    </source>
</evidence>
<comment type="similarity">
    <text evidence="2">Belongs to the RBR family. Ariadne subfamily.</text>
</comment>
<evidence type="ECO:0000256" key="7">
    <source>
        <dbReference type="ARBA" id="ARBA00022771"/>
    </source>
</evidence>
<dbReference type="GO" id="GO:0016567">
    <property type="term" value="P:protein ubiquitination"/>
    <property type="evidence" value="ECO:0007669"/>
    <property type="project" value="InterPro"/>
</dbReference>
<dbReference type="PANTHER" id="PTHR11685">
    <property type="entry name" value="RBR FAMILY RING FINGER AND IBR DOMAIN-CONTAINING"/>
    <property type="match status" value="1"/>
</dbReference>
<dbReference type="EC" id="2.3.2.31" evidence="3"/>
<dbReference type="CDD" id="cd20344">
    <property type="entry name" value="BRcat_RBR_TRIAD1"/>
    <property type="match status" value="1"/>
</dbReference>
<evidence type="ECO:0000256" key="6">
    <source>
        <dbReference type="ARBA" id="ARBA00022737"/>
    </source>
</evidence>
<sequence length="196" mass="22725">MRSLACLHSFCITCWRSHIEAKIAEGVASRLECMDPSCCLLCPSEFVLRILDKAHFRARYERFIFRDYVTSHPQLKFCVGKDCQSVIRSKEKKPKRVTCSICDASFCVTCGVDYHAPTSCETIKQWLLKCADDSETANYIRNVRFHFYIYIFKTGKHMAYTYPFAYFMENGARKELWQVPVGRPSRDNPSASDNPR</sequence>
<dbReference type="InterPro" id="IPR013083">
    <property type="entry name" value="Znf_RING/FYVE/PHD"/>
</dbReference>
<proteinExistence type="inferred from homology"/>
<dbReference type="GO" id="GO:0061630">
    <property type="term" value="F:ubiquitin protein ligase activity"/>
    <property type="evidence" value="ECO:0007669"/>
    <property type="project" value="UniProtKB-EC"/>
</dbReference>
<dbReference type="WBParaSite" id="Hba_10444">
    <property type="protein sequence ID" value="Hba_10444"/>
    <property type="gene ID" value="Hba_10444"/>
</dbReference>
<evidence type="ECO:0000256" key="9">
    <source>
        <dbReference type="ARBA" id="ARBA00022833"/>
    </source>
</evidence>
<feature type="domain" description="RING-type" evidence="10">
    <location>
        <begin position="1"/>
        <end position="196"/>
    </location>
</feature>
<dbReference type="SMART" id="SM00647">
    <property type="entry name" value="IBR"/>
    <property type="match status" value="1"/>
</dbReference>
<organism evidence="11 12">
    <name type="scientific">Heterorhabditis bacteriophora</name>
    <name type="common">Entomopathogenic nematode worm</name>
    <dbReference type="NCBI Taxonomy" id="37862"/>
    <lineage>
        <taxon>Eukaryota</taxon>
        <taxon>Metazoa</taxon>
        <taxon>Ecdysozoa</taxon>
        <taxon>Nematoda</taxon>
        <taxon>Chromadorea</taxon>
        <taxon>Rhabditida</taxon>
        <taxon>Rhabditina</taxon>
        <taxon>Rhabditomorpha</taxon>
        <taxon>Strongyloidea</taxon>
        <taxon>Heterorhabditidae</taxon>
        <taxon>Heterorhabditis</taxon>
    </lineage>
</organism>
<keyword evidence="8" id="KW-0833">Ubl conjugation pathway</keyword>
<dbReference type="SUPFAM" id="SSF57850">
    <property type="entry name" value="RING/U-box"/>
    <property type="match status" value="2"/>
</dbReference>
<dbReference type="AlphaFoldDB" id="A0A1I7WZ47"/>
<dbReference type="GO" id="GO:0008270">
    <property type="term" value="F:zinc ion binding"/>
    <property type="evidence" value="ECO:0007669"/>
    <property type="project" value="UniProtKB-KW"/>
</dbReference>
<dbReference type="InterPro" id="IPR044066">
    <property type="entry name" value="TRIAD_supradom"/>
</dbReference>
<reference evidence="12" key="1">
    <citation type="submission" date="2016-11" db="UniProtKB">
        <authorList>
            <consortium name="WormBaseParasite"/>
        </authorList>
    </citation>
    <scope>IDENTIFICATION</scope>
</reference>
<keyword evidence="5" id="KW-0479">Metal-binding</keyword>
<name>A0A1I7WZ47_HETBA</name>
<dbReference type="InterPro" id="IPR031127">
    <property type="entry name" value="E3_UB_ligase_RBR"/>
</dbReference>
<evidence type="ECO:0000256" key="8">
    <source>
        <dbReference type="ARBA" id="ARBA00022786"/>
    </source>
</evidence>
<evidence type="ECO:0000259" key="10">
    <source>
        <dbReference type="PROSITE" id="PS51873"/>
    </source>
</evidence>
<evidence type="ECO:0000313" key="11">
    <source>
        <dbReference type="Proteomes" id="UP000095283"/>
    </source>
</evidence>
<evidence type="ECO:0000256" key="5">
    <source>
        <dbReference type="ARBA" id="ARBA00022723"/>
    </source>
</evidence>
<keyword evidence="6" id="KW-0677">Repeat</keyword>
<dbReference type="Pfam" id="PF01485">
    <property type="entry name" value="IBR"/>
    <property type="match status" value="1"/>
</dbReference>
<dbReference type="FunFam" id="3.30.40.10:FF:000019">
    <property type="entry name" value="RBR-type E3 ubiquitin transferase"/>
    <property type="match status" value="1"/>
</dbReference>
<accession>A0A1I7WZ47</accession>
<protein>
    <recommendedName>
        <fullName evidence="3">RBR-type E3 ubiquitin transferase</fullName>
        <ecNumber evidence="3">2.3.2.31</ecNumber>
    </recommendedName>
</protein>
<dbReference type="Gene3D" id="3.30.40.10">
    <property type="entry name" value="Zinc/RING finger domain, C3HC4 (zinc finger)"/>
    <property type="match status" value="1"/>
</dbReference>
<keyword evidence="9" id="KW-0862">Zinc</keyword>
<evidence type="ECO:0000256" key="1">
    <source>
        <dbReference type="ARBA" id="ARBA00001798"/>
    </source>
</evidence>
<comment type="catalytic activity">
    <reaction evidence="1">
        <text>[E2 ubiquitin-conjugating enzyme]-S-ubiquitinyl-L-cysteine + [acceptor protein]-L-lysine = [E2 ubiquitin-conjugating enzyme]-L-cysteine + [acceptor protein]-N(6)-ubiquitinyl-L-lysine.</text>
        <dbReference type="EC" id="2.3.2.31"/>
    </reaction>
</comment>
<keyword evidence="7" id="KW-0863">Zinc-finger</keyword>
<dbReference type="InterPro" id="IPR002867">
    <property type="entry name" value="IBR_dom"/>
</dbReference>
<evidence type="ECO:0000256" key="4">
    <source>
        <dbReference type="ARBA" id="ARBA00022679"/>
    </source>
</evidence>
<evidence type="ECO:0000313" key="12">
    <source>
        <dbReference type="WBParaSite" id="Hba_10444"/>
    </source>
</evidence>
<keyword evidence="4" id="KW-0808">Transferase</keyword>
<evidence type="ECO:0000256" key="3">
    <source>
        <dbReference type="ARBA" id="ARBA00012251"/>
    </source>
</evidence>
<dbReference type="InterPro" id="IPR047555">
    <property type="entry name" value="BRcat_RBR_TRIAD1"/>
</dbReference>
<dbReference type="PROSITE" id="PS51873">
    <property type="entry name" value="TRIAD"/>
    <property type="match status" value="1"/>
</dbReference>